<evidence type="ECO:0000256" key="1">
    <source>
        <dbReference type="SAM" id="Phobius"/>
    </source>
</evidence>
<organism evidence="2 3">
    <name type="scientific">Corynebacterium casei LMG S-19264</name>
    <dbReference type="NCBI Taxonomy" id="1285583"/>
    <lineage>
        <taxon>Bacteria</taxon>
        <taxon>Bacillati</taxon>
        <taxon>Actinomycetota</taxon>
        <taxon>Actinomycetes</taxon>
        <taxon>Mycobacteriales</taxon>
        <taxon>Corynebacteriaceae</taxon>
        <taxon>Corynebacterium</taxon>
    </lineage>
</organism>
<keyword evidence="1" id="KW-1133">Transmembrane helix</keyword>
<feature type="transmembrane region" description="Helical" evidence="1">
    <location>
        <begin position="98"/>
        <end position="118"/>
    </location>
</feature>
<sequence>MDIGFNAGQFLWGTFIFAVVPTTFIMLLVFDTSQRLNRRRGEIDPSTGTAKGTPKRFMPVSGMALAFLAGLVSGLLWLTWDGSSGPVNFFQHGMSNQFMVWQVICCGITIIALSGLVTPKYSRRSGVLPTVTVFSAAGFTTFFCFGVSYGVSTQEGVGVLFSYAGMNLMLLITNGILLALLRSRGSQSEGPL</sequence>
<dbReference type="RefSeq" id="WP_025387679.1">
    <property type="nucleotide sequence ID" value="NZ_CP004350.1"/>
</dbReference>
<evidence type="ECO:0000313" key="3">
    <source>
        <dbReference type="Proteomes" id="UP000019226"/>
    </source>
</evidence>
<keyword evidence="1" id="KW-0812">Transmembrane</keyword>
<keyword evidence="1" id="KW-0472">Membrane</keyword>
<accession>A0ABN4CDN4</accession>
<gene>
    <name evidence="2" type="ORF">CCASEI_08330</name>
</gene>
<dbReference type="EMBL" id="CP004350">
    <property type="protein sequence ID" value="AHI20231.1"/>
    <property type="molecule type" value="Genomic_DNA"/>
</dbReference>
<feature type="transmembrane region" description="Helical" evidence="1">
    <location>
        <begin position="157"/>
        <end position="181"/>
    </location>
</feature>
<feature type="transmembrane region" description="Helical" evidence="1">
    <location>
        <begin position="12"/>
        <end position="30"/>
    </location>
</feature>
<feature type="transmembrane region" description="Helical" evidence="1">
    <location>
        <begin position="57"/>
        <end position="78"/>
    </location>
</feature>
<keyword evidence="3" id="KW-1185">Reference proteome</keyword>
<name>A0ABN4CDN4_9CORY</name>
<proteinExistence type="predicted"/>
<dbReference type="Proteomes" id="UP000019226">
    <property type="component" value="Chromosome"/>
</dbReference>
<dbReference type="GeneID" id="82877803"/>
<reference evidence="3" key="1">
    <citation type="submission" date="2013-02" db="EMBL/GenBank/DDBJ databases">
        <title>The complete genome sequence of Corynebacterium casei LMG S-19264 (=DSM 44701).</title>
        <authorList>
            <person name="Ruckert C."/>
            <person name="Albersmeier A."/>
            <person name="Kalinowski J."/>
        </authorList>
    </citation>
    <scope>NUCLEOTIDE SEQUENCE [LARGE SCALE GENOMIC DNA]</scope>
    <source>
        <strain evidence="3">LMG S-19264</strain>
    </source>
</reference>
<feature type="transmembrane region" description="Helical" evidence="1">
    <location>
        <begin position="130"/>
        <end position="151"/>
    </location>
</feature>
<evidence type="ECO:0000313" key="2">
    <source>
        <dbReference type="EMBL" id="AHI20231.1"/>
    </source>
</evidence>
<protein>
    <submittedName>
        <fullName evidence="2">Uncharacterized protein</fullName>
    </submittedName>
</protein>